<evidence type="ECO:0000313" key="2">
    <source>
        <dbReference type="Proteomes" id="UP001153332"/>
    </source>
</evidence>
<dbReference type="Proteomes" id="UP001153332">
    <property type="component" value="Unassembled WGS sequence"/>
</dbReference>
<sequence length="371" mass="41173">MQFITTGLDAELLTDAIKHLPNLETIGMRDFHSRSRNRDNSAWASYGCPTFSKEAGPLVVPTIGIISRQDRGSEYTSHVFLTILRAIGNAALCGASPNVTRIEVLLHTCEFPDYSFKIPDRFDAAISLALSKLKAILLDGLVGEIDSSYLVVKGDDGNGIPGWGYFLSRFLARASSLEHLRLNFQKYDQSATEKVLSWLAGAKVNFIESSTSANASGDLPAHFPPAPKFPKLQNIDIGMATVTERVLLALYKNYISTLRGISLHKVTLEGKSDGTINLWAQLCNKLAKAGLDIRMLWLSFIWQKSRDPERRGQVTFKGSKNSDAKGWRGTTFSQSIKDITGEMQSSWEDVDSDDIDDDDDDDEEEYSDDEF</sequence>
<comment type="caution">
    <text evidence="1">The sequence shown here is derived from an EMBL/GenBank/DDBJ whole genome shotgun (WGS) entry which is preliminary data.</text>
</comment>
<dbReference type="EMBL" id="JAPUUL010000338">
    <property type="protein sequence ID" value="KAJ8131200.1"/>
    <property type="molecule type" value="Genomic_DNA"/>
</dbReference>
<accession>A0ACC2JUW9</accession>
<evidence type="ECO:0000313" key="1">
    <source>
        <dbReference type="EMBL" id="KAJ8131200.1"/>
    </source>
</evidence>
<organism evidence="1 2">
    <name type="scientific">Lasiodiplodia mahajangana</name>
    <dbReference type="NCBI Taxonomy" id="1108764"/>
    <lineage>
        <taxon>Eukaryota</taxon>
        <taxon>Fungi</taxon>
        <taxon>Dikarya</taxon>
        <taxon>Ascomycota</taxon>
        <taxon>Pezizomycotina</taxon>
        <taxon>Dothideomycetes</taxon>
        <taxon>Dothideomycetes incertae sedis</taxon>
        <taxon>Botryosphaeriales</taxon>
        <taxon>Botryosphaeriaceae</taxon>
        <taxon>Lasiodiplodia</taxon>
    </lineage>
</organism>
<protein>
    <submittedName>
        <fullName evidence="1">Uncharacterized protein</fullName>
    </submittedName>
</protein>
<proteinExistence type="predicted"/>
<reference evidence="1" key="1">
    <citation type="submission" date="2022-12" db="EMBL/GenBank/DDBJ databases">
        <title>Genome Sequence of Lasiodiplodia mahajangana.</title>
        <authorList>
            <person name="Buettner E."/>
        </authorList>
    </citation>
    <scope>NUCLEOTIDE SEQUENCE</scope>
    <source>
        <strain evidence="1">VT137</strain>
    </source>
</reference>
<name>A0ACC2JUW9_9PEZI</name>
<gene>
    <name evidence="1" type="ORF">O1611_g2428</name>
</gene>
<keyword evidence="2" id="KW-1185">Reference proteome</keyword>